<evidence type="ECO:0000313" key="2">
    <source>
        <dbReference type="EnsemblPlants" id="Ma10_p07710.1"/>
    </source>
</evidence>
<keyword evidence="3" id="KW-1185">Reference proteome</keyword>
<dbReference type="InParanoid" id="A0A804KTR2"/>
<name>A0A804KTR2_MUSAM</name>
<dbReference type="Proteomes" id="UP000012960">
    <property type="component" value="Unplaced"/>
</dbReference>
<reference evidence="2" key="2">
    <citation type="submission" date="2021-05" db="UniProtKB">
        <authorList>
            <consortium name="EnsemblPlants"/>
        </authorList>
    </citation>
    <scope>IDENTIFICATION</scope>
    <source>
        <strain evidence="2">subsp. malaccensis</strain>
    </source>
</reference>
<dbReference type="EMBL" id="HG996476">
    <property type="protein sequence ID" value="CAG1852857.1"/>
    <property type="molecule type" value="Genomic_DNA"/>
</dbReference>
<reference evidence="1" key="1">
    <citation type="submission" date="2021-03" db="EMBL/GenBank/DDBJ databases">
        <authorList>
            <consortium name="Genoscope - CEA"/>
            <person name="William W."/>
        </authorList>
    </citation>
    <scope>NUCLEOTIDE SEQUENCE</scope>
    <source>
        <strain evidence="1">Doubled-haploid Pahang</strain>
    </source>
</reference>
<organism evidence="2 3">
    <name type="scientific">Musa acuminata subsp. malaccensis</name>
    <name type="common">Wild banana</name>
    <name type="synonym">Musa malaccensis</name>
    <dbReference type="NCBI Taxonomy" id="214687"/>
    <lineage>
        <taxon>Eukaryota</taxon>
        <taxon>Viridiplantae</taxon>
        <taxon>Streptophyta</taxon>
        <taxon>Embryophyta</taxon>
        <taxon>Tracheophyta</taxon>
        <taxon>Spermatophyta</taxon>
        <taxon>Magnoliopsida</taxon>
        <taxon>Liliopsida</taxon>
        <taxon>Zingiberales</taxon>
        <taxon>Musaceae</taxon>
        <taxon>Musa</taxon>
    </lineage>
</organism>
<gene>
    <name evidence="1" type="ORF">GSMUA_310830.1</name>
</gene>
<proteinExistence type="predicted"/>
<evidence type="ECO:0000313" key="1">
    <source>
        <dbReference type="EMBL" id="CAG1852857.1"/>
    </source>
</evidence>
<protein>
    <submittedName>
        <fullName evidence="1">(wild Malaysian banana) hypothetical protein</fullName>
    </submittedName>
</protein>
<dbReference type="Gramene" id="Ma10_t07710.1">
    <property type="protein sequence ID" value="Ma10_p07710.1"/>
    <property type="gene ID" value="Ma10_g07710"/>
</dbReference>
<evidence type="ECO:0000313" key="3">
    <source>
        <dbReference type="Proteomes" id="UP000012960"/>
    </source>
</evidence>
<dbReference type="AlphaFoldDB" id="A0A804KTR2"/>
<accession>A0A804KTR2</accession>
<dbReference type="EnsemblPlants" id="Ma10_t07710.1">
    <property type="protein sequence ID" value="Ma10_p07710.1"/>
    <property type="gene ID" value="Ma10_g07710"/>
</dbReference>
<sequence>MAAVAIHQFAQCITCHAWCPDQSSLQEPPHRCLPRFSIDLGCILSKQSRGSYL</sequence>